<evidence type="ECO:0000313" key="3">
    <source>
        <dbReference type="EMBL" id="AGA26350.1"/>
    </source>
</evidence>
<name>L0DBW7_SINAD</name>
<dbReference type="KEGG" id="saci:Sinac_1999"/>
<dbReference type="Pfam" id="PF10057">
    <property type="entry name" value="MpsC"/>
    <property type="match status" value="1"/>
</dbReference>
<reference evidence="3 4" key="1">
    <citation type="submission" date="2012-02" db="EMBL/GenBank/DDBJ databases">
        <title>Complete sequence of chromosome of Singulisphaera acidiphila DSM 18658.</title>
        <authorList>
            <consortium name="US DOE Joint Genome Institute (JGI-PGF)"/>
            <person name="Lucas S."/>
            <person name="Copeland A."/>
            <person name="Lapidus A."/>
            <person name="Glavina del Rio T."/>
            <person name="Dalin E."/>
            <person name="Tice H."/>
            <person name="Bruce D."/>
            <person name="Goodwin L."/>
            <person name="Pitluck S."/>
            <person name="Peters L."/>
            <person name="Ovchinnikova G."/>
            <person name="Chertkov O."/>
            <person name="Kyrpides N."/>
            <person name="Mavromatis K."/>
            <person name="Ivanova N."/>
            <person name="Brettin T."/>
            <person name="Detter J.C."/>
            <person name="Han C."/>
            <person name="Larimer F."/>
            <person name="Land M."/>
            <person name="Hauser L."/>
            <person name="Markowitz V."/>
            <person name="Cheng J.-F."/>
            <person name="Hugenholtz P."/>
            <person name="Woyke T."/>
            <person name="Wu D."/>
            <person name="Tindall B."/>
            <person name="Pomrenke H."/>
            <person name="Brambilla E."/>
            <person name="Klenk H.-P."/>
            <person name="Eisen J.A."/>
        </authorList>
    </citation>
    <scope>NUCLEOTIDE SEQUENCE [LARGE SCALE GENOMIC DNA]</scope>
    <source>
        <strain evidence="4">ATCC BAA-1392 / DSM 18658 / VKM B-2454 / MOB10</strain>
    </source>
</reference>
<dbReference type="EMBL" id="CP003364">
    <property type="protein sequence ID" value="AGA26350.1"/>
    <property type="molecule type" value="Genomic_DNA"/>
</dbReference>
<evidence type="ECO:0000313" key="4">
    <source>
        <dbReference type="Proteomes" id="UP000010798"/>
    </source>
</evidence>
<accession>L0DBW7</accession>
<keyword evidence="4" id="KW-1185">Reference proteome</keyword>
<dbReference type="RefSeq" id="WP_015245517.1">
    <property type="nucleotide sequence ID" value="NC_019892.1"/>
</dbReference>
<sequence length="153" mass="16202">MVTPKPTVAQQVAEAASKFQERRTGHAPRAVTVVMSEDTLVVTLYGALSPAEKALAKTPEGAAQVQEFHRQLFASDSDALRQEIKRITGIVVREATAEVEPASGAIVQAFTTGTVVQVFLMDGGSPTETWSGVRPVEIPDSNEKTPDVLSAGA</sequence>
<organism evidence="3 4">
    <name type="scientific">Singulisphaera acidiphila (strain ATCC BAA-1392 / DSM 18658 / VKM B-2454 / MOB10)</name>
    <dbReference type="NCBI Taxonomy" id="886293"/>
    <lineage>
        <taxon>Bacteria</taxon>
        <taxon>Pseudomonadati</taxon>
        <taxon>Planctomycetota</taxon>
        <taxon>Planctomycetia</taxon>
        <taxon>Isosphaerales</taxon>
        <taxon>Isosphaeraceae</taxon>
        <taxon>Singulisphaera</taxon>
    </lineage>
</organism>
<dbReference type="OrthoDB" id="277898at2"/>
<dbReference type="Proteomes" id="UP000010798">
    <property type="component" value="Chromosome"/>
</dbReference>
<proteinExistence type="predicted"/>
<dbReference type="STRING" id="886293.Sinac_1999"/>
<dbReference type="AlphaFoldDB" id="L0DBW7"/>
<dbReference type="eggNOG" id="COG5609">
    <property type="taxonomic scope" value="Bacteria"/>
</dbReference>
<feature type="domain" description="Na+-translocating membrane potential-generating system MpsC" evidence="2">
    <location>
        <begin position="8"/>
        <end position="111"/>
    </location>
</feature>
<gene>
    <name evidence="3" type="ordered locus">Sinac_1999</name>
</gene>
<feature type="region of interest" description="Disordered" evidence="1">
    <location>
        <begin position="130"/>
        <end position="153"/>
    </location>
</feature>
<dbReference type="InterPro" id="IPR018745">
    <property type="entry name" value="MpsC"/>
</dbReference>
<evidence type="ECO:0000259" key="2">
    <source>
        <dbReference type="Pfam" id="PF10057"/>
    </source>
</evidence>
<evidence type="ECO:0000256" key="1">
    <source>
        <dbReference type="SAM" id="MobiDB-lite"/>
    </source>
</evidence>
<dbReference type="HOGENOM" id="CLU_1863334_0_0_0"/>
<protein>
    <recommendedName>
        <fullName evidence="2">Na+-translocating membrane potential-generating system MpsC domain-containing protein</fullName>
    </recommendedName>
</protein>